<name>A0A6B0S9H8_9CETA</name>
<dbReference type="PANTHER" id="PTHR23268">
    <property type="entry name" value="T-CELL RECEPTOR BETA CHAIN"/>
    <property type="match status" value="1"/>
</dbReference>
<evidence type="ECO:0000313" key="11">
    <source>
        <dbReference type="Proteomes" id="UP000322234"/>
    </source>
</evidence>
<keyword evidence="7" id="KW-1064">Adaptive immunity</keyword>
<keyword evidence="11" id="KW-1185">Reference proteome</keyword>
<feature type="domain" description="Ig-like" evidence="9">
    <location>
        <begin position="80"/>
        <end position="189"/>
    </location>
</feature>
<dbReference type="InterPro" id="IPR036179">
    <property type="entry name" value="Ig-like_dom_sf"/>
</dbReference>
<dbReference type="SMART" id="SM00409">
    <property type="entry name" value="IG"/>
    <property type="match status" value="1"/>
</dbReference>
<evidence type="ECO:0000256" key="6">
    <source>
        <dbReference type="ARBA" id="ARBA00038651"/>
    </source>
</evidence>
<comment type="subunit">
    <text evidence="6">Alpha-beta TR is a heterodimer composed of an alpha and beta chain; disulfide-linked. The alpha-beta TR is associated with the transmembrane signaling CD3 coreceptor proteins to form the TR-CD3 (TcR or TCR). The assembly of alpha-beta TR heterodimers with CD3 occurs in the endoplasmic reticulum where a single alpha-beta TR heterodimer associates with one CD3D-CD3E heterodimer, one CD3G-CD3E heterodimer and one CD247 homodimer forming a stable octameric structure. CD3D-CD3E and CD3G-CD3E heterodimers preferentially associate with TR alpha and TR beta chains, respectively. The association of the CD247 homodimer is the last step of TcR assembly in the endoplasmic reticulum and is required for transport to the cell surface.</text>
</comment>
<evidence type="ECO:0000256" key="2">
    <source>
        <dbReference type="ARBA" id="ARBA00022859"/>
    </source>
</evidence>
<dbReference type="Gene3D" id="2.60.40.10">
    <property type="entry name" value="Immunoglobulins"/>
    <property type="match status" value="2"/>
</dbReference>
<evidence type="ECO:0000256" key="1">
    <source>
        <dbReference type="ARBA" id="ARBA00022729"/>
    </source>
</evidence>
<evidence type="ECO:0000259" key="9">
    <source>
        <dbReference type="PROSITE" id="PS50835"/>
    </source>
</evidence>
<dbReference type="InterPro" id="IPR050413">
    <property type="entry name" value="TCR_beta_variable"/>
</dbReference>
<dbReference type="PROSITE" id="PS50835">
    <property type="entry name" value="IG_LIKE"/>
    <property type="match status" value="1"/>
</dbReference>
<feature type="chain" id="PRO_5025415901" description="Ig-like domain-containing protein" evidence="8">
    <location>
        <begin position="22"/>
        <end position="203"/>
    </location>
</feature>
<dbReference type="GO" id="GO:0005886">
    <property type="term" value="C:plasma membrane"/>
    <property type="evidence" value="ECO:0007669"/>
    <property type="project" value="TreeGrafter"/>
</dbReference>
<accession>A0A6B0S9H8</accession>
<dbReference type="SUPFAM" id="SSF48726">
    <property type="entry name" value="Immunoglobulin"/>
    <property type="match status" value="2"/>
</dbReference>
<dbReference type="InterPro" id="IPR003599">
    <property type="entry name" value="Ig_sub"/>
</dbReference>
<keyword evidence="4" id="KW-0675">Receptor</keyword>
<sequence>MGSRLLCCVTLCLLGAGLVDSEVTQTPKYLIKSRKQQVTLRCSPESGHRYVSWYQQALGQGPQFLILYYDGKVRTKGNMPDRFSGAVHAGVSQDPRFQVVKTGQNVTLRCTQDLYHDSMYWYRQDLGLRLRLIRYSSFTDTTYKGDMPDGYSVSRSSTENFPLTLESANRSQTSVYFCTSSTPQRCRVTSSLCKKMGEALVGS</sequence>
<dbReference type="GO" id="GO:0002376">
    <property type="term" value="P:immune system process"/>
    <property type="evidence" value="ECO:0007669"/>
    <property type="project" value="UniProtKB-KW"/>
</dbReference>
<dbReference type="PANTHER" id="PTHR23268:SF19">
    <property type="entry name" value="T CELL RECEPTOR BETA VARIABLE 6-2-RELATED"/>
    <property type="match status" value="1"/>
</dbReference>
<keyword evidence="1 8" id="KW-0732">Signal</keyword>
<evidence type="ECO:0000256" key="5">
    <source>
        <dbReference type="ARBA" id="ARBA00023319"/>
    </source>
</evidence>
<dbReference type="GO" id="GO:0007166">
    <property type="term" value="P:cell surface receptor signaling pathway"/>
    <property type="evidence" value="ECO:0007669"/>
    <property type="project" value="TreeGrafter"/>
</dbReference>
<feature type="signal peptide" evidence="8">
    <location>
        <begin position="1"/>
        <end position="21"/>
    </location>
</feature>
<organism evidence="10 11">
    <name type="scientific">Bos mutus</name>
    <name type="common">wild yak</name>
    <dbReference type="NCBI Taxonomy" id="72004"/>
    <lineage>
        <taxon>Eukaryota</taxon>
        <taxon>Metazoa</taxon>
        <taxon>Chordata</taxon>
        <taxon>Craniata</taxon>
        <taxon>Vertebrata</taxon>
        <taxon>Euteleostomi</taxon>
        <taxon>Mammalia</taxon>
        <taxon>Eutheria</taxon>
        <taxon>Laurasiatheria</taxon>
        <taxon>Artiodactyla</taxon>
        <taxon>Ruminantia</taxon>
        <taxon>Pecora</taxon>
        <taxon>Bovidae</taxon>
        <taxon>Bovinae</taxon>
        <taxon>Bos</taxon>
    </lineage>
</organism>
<keyword evidence="3" id="KW-1015">Disulfide bond</keyword>
<proteinExistence type="predicted"/>
<comment type="caution">
    <text evidence="10">The sequence shown here is derived from an EMBL/GenBank/DDBJ whole genome shotgun (WGS) entry which is preliminary data.</text>
</comment>
<keyword evidence="7" id="KW-1279">T cell receptor</keyword>
<protein>
    <recommendedName>
        <fullName evidence="9">Ig-like domain-containing protein</fullName>
    </recommendedName>
</protein>
<dbReference type="InterPro" id="IPR013783">
    <property type="entry name" value="Ig-like_fold"/>
</dbReference>
<evidence type="ECO:0000256" key="8">
    <source>
        <dbReference type="SAM" id="SignalP"/>
    </source>
</evidence>
<dbReference type="EMBL" id="VBQZ03000443">
    <property type="protein sequence ID" value="MXQ99408.1"/>
    <property type="molecule type" value="Genomic_DNA"/>
</dbReference>
<reference evidence="10" key="1">
    <citation type="submission" date="2019-10" db="EMBL/GenBank/DDBJ databases">
        <title>The sequence and de novo assembly of the wild yak genome.</title>
        <authorList>
            <person name="Liu Y."/>
        </authorList>
    </citation>
    <scope>NUCLEOTIDE SEQUENCE [LARGE SCALE GENOMIC DNA]</scope>
    <source>
        <strain evidence="10">WY2019</strain>
    </source>
</reference>
<evidence type="ECO:0000313" key="10">
    <source>
        <dbReference type="EMBL" id="MXQ99408.1"/>
    </source>
</evidence>
<keyword evidence="5" id="KW-0393">Immunoglobulin domain</keyword>
<dbReference type="Pfam" id="PF07686">
    <property type="entry name" value="V-set"/>
    <property type="match status" value="2"/>
</dbReference>
<dbReference type="CDD" id="cd00099">
    <property type="entry name" value="IgV"/>
    <property type="match status" value="1"/>
</dbReference>
<dbReference type="Proteomes" id="UP000322234">
    <property type="component" value="Unassembled WGS sequence"/>
</dbReference>
<dbReference type="InterPro" id="IPR007110">
    <property type="entry name" value="Ig-like_dom"/>
</dbReference>
<keyword evidence="2" id="KW-0391">Immunity</keyword>
<dbReference type="AlphaFoldDB" id="A0A6B0S9H8"/>
<gene>
    <name evidence="10" type="ORF">E5288_WYG009969</name>
</gene>
<evidence type="ECO:0000256" key="4">
    <source>
        <dbReference type="ARBA" id="ARBA00023170"/>
    </source>
</evidence>
<dbReference type="InterPro" id="IPR013106">
    <property type="entry name" value="Ig_V-set"/>
</dbReference>
<evidence type="ECO:0000256" key="3">
    <source>
        <dbReference type="ARBA" id="ARBA00023157"/>
    </source>
</evidence>
<evidence type="ECO:0000256" key="7">
    <source>
        <dbReference type="ARBA" id="ARBA00043266"/>
    </source>
</evidence>